<reference evidence="1 2" key="1">
    <citation type="submission" date="2018-06" db="EMBL/GenBank/DDBJ databases">
        <authorList>
            <consortium name="Pathogen Informatics"/>
            <person name="Doyle S."/>
        </authorList>
    </citation>
    <scope>NUCLEOTIDE SEQUENCE [LARGE SCALE GENOMIC DNA]</scope>
    <source>
        <strain evidence="1 2">NCTC13149</strain>
    </source>
</reference>
<dbReference type="EMBL" id="UGSZ01000001">
    <property type="protein sequence ID" value="SUB57209.1"/>
    <property type="molecule type" value="Genomic_DNA"/>
</dbReference>
<dbReference type="OrthoDB" id="1952884at2"/>
<dbReference type="STRING" id="1122949.GCA_000378725_01151"/>
<accession>A0A379C533</accession>
<protein>
    <submittedName>
        <fullName evidence="1">Uncharacterized protein</fullName>
    </submittedName>
</protein>
<evidence type="ECO:0000313" key="2">
    <source>
        <dbReference type="Proteomes" id="UP000255517"/>
    </source>
</evidence>
<proteinExistence type="predicted"/>
<evidence type="ECO:0000313" key="1">
    <source>
        <dbReference type="EMBL" id="SUB57209.1"/>
    </source>
</evidence>
<name>A0A379C533_9FIRM</name>
<dbReference type="AlphaFoldDB" id="A0A379C533"/>
<gene>
    <name evidence="1" type="ORF">NCTC13149_01043</name>
</gene>
<organism evidence="1 2">
    <name type="scientific">Peptoniphilus lacrimalis</name>
    <dbReference type="NCBI Taxonomy" id="33031"/>
    <lineage>
        <taxon>Bacteria</taxon>
        <taxon>Bacillati</taxon>
        <taxon>Bacillota</taxon>
        <taxon>Tissierellia</taxon>
        <taxon>Tissierellales</taxon>
        <taxon>Peptoniphilaceae</taxon>
        <taxon>Peptoniphilus</taxon>
    </lineage>
</organism>
<dbReference type="Proteomes" id="UP000255517">
    <property type="component" value="Unassembled WGS sequence"/>
</dbReference>
<dbReference type="RefSeq" id="WP_019034887.1">
    <property type="nucleotide sequence ID" value="NZ_UGSZ01000001.1"/>
</dbReference>
<sequence length="251" mass="30131">MSLANIKISNNKNFAFKDIKNYLVENFLYNNETDCINILLNIYNIEESIENIFPRYVSLENLRLDIIKLYKEKRGIELIARNLSSLIHDDINRLELYLYLEGYRRGFNSSKLINKLEMIALNYLSIEELYSRKKLYNYEFKNKDVVIFKKELFKCLRRDRFTRSYISSIVRGVDKNLLRKKIFNINSHLDLQLVFSDDSSARFKEMNSYLSVNEISNLYKKILKFLYVDGYRILTNGYWDGINDKVMKRYK</sequence>